<evidence type="ECO:0000313" key="3">
    <source>
        <dbReference type="Proteomes" id="UP000007322"/>
    </source>
</evidence>
<accession>G2Q3N7</accession>
<dbReference type="AlphaFoldDB" id="G2Q3N7"/>
<dbReference type="InParanoid" id="G2Q3N7"/>
<dbReference type="InterPro" id="IPR057227">
    <property type="entry name" value="DUF7905"/>
</dbReference>
<keyword evidence="3" id="KW-1185">Reference proteome</keyword>
<sequence>MEYIRKRKVLTAGADQVFKEQSPNLSVTVHVSWPAPMRGFKDIDPSDVDVAALLNRLAREHKAAIAAEEIGSNIFVTVKATNRAKAQEVIGYLRSQLLYRPGEDSVWRARLLVYPPSDSWPSIVAALQTREGTTGRRITALTSQPLGFVDTSIYPTKAEYKENLTAALNQTAEFLRNNPNGMRMKVQFGSLIVNEWTKDKTEYTLEELLRLINRVGTRGTARMLDTVSETAAKALVNCLIPSNAELPEFTRDYLESGDPDRIFSIILQTKNLNVESNIELVDGQQEKFKNVKRARQYTLGPLAIRQLEKQYRAAEVITICPESFYDWGFKIRKDAAEQDARPSAPFKVEELQQSVKFTGESLQEGFPNMDISEPFLKHNEIQAVYGTTILRYNLSMHYSLDIKFVHQWRPKTPGQKTLPTMATTATVLLYGDDWDFQLRAGVPVPRDWNDSFVAQFLQQSPDDQGPRGMTGEPMNHLLGWVEWIQKALDSGFEQDKVIGNSA</sequence>
<dbReference type="GeneID" id="11505416"/>
<dbReference type="RefSeq" id="XP_003659635.1">
    <property type="nucleotide sequence ID" value="XM_003659587.1"/>
</dbReference>
<dbReference type="Proteomes" id="UP000007322">
    <property type="component" value="Chromosome 1"/>
</dbReference>
<dbReference type="OrthoDB" id="4739136at2759"/>
<feature type="domain" description="DUF7905" evidence="1">
    <location>
        <begin position="161"/>
        <end position="423"/>
    </location>
</feature>
<evidence type="ECO:0000313" key="2">
    <source>
        <dbReference type="EMBL" id="AEO54390.1"/>
    </source>
</evidence>
<dbReference type="EMBL" id="CP003002">
    <property type="protein sequence ID" value="AEO54390.1"/>
    <property type="molecule type" value="Genomic_DNA"/>
</dbReference>
<dbReference type="OMA" id="NVFHREK"/>
<dbReference type="VEuPathDB" id="FungiDB:MYCTH_2107129"/>
<evidence type="ECO:0000259" key="1">
    <source>
        <dbReference type="Pfam" id="PF25482"/>
    </source>
</evidence>
<organism evidence="2 3">
    <name type="scientific">Thermothelomyces thermophilus (strain ATCC 42464 / BCRC 31852 / DSM 1799)</name>
    <name type="common">Sporotrichum thermophile</name>
    <dbReference type="NCBI Taxonomy" id="573729"/>
    <lineage>
        <taxon>Eukaryota</taxon>
        <taxon>Fungi</taxon>
        <taxon>Dikarya</taxon>
        <taxon>Ascomycota</taxon>
        <taxon>Pezizomycotina</taxon>
        <taxon>Sordariomycetes</taxon>
        <taxon>Sordariomycetidae</taxon>
        <taxon>Sordariales</taxon>
        <taxon>Chaetomiaceae</taxon>
        <taxon>Thermothelomyces</taxon>
    </lineage>
</organism>
<dbReference type="Pfam" id="PF25482">
    <property type="entry name" value="DUF7905"/>
    <property type="match status" value="1"/>
</dbReference>
<protein>
    <recommendedName>
        <fullName evidence="1">DUF7905 domain-containing protein</fullName>
    </recommendedName>
</protein>
<dbReference type="HOGENOM" id="CLU_535269_0_0_1"/>
<dbReference type="eggNOG" id="ENOG502RQNC">
    <property type="taxonomic scope" value="Eukaryota"/>
</dbReference>
<proteinExistence type="predicted"/>
<name>G2Q3N7_THET4</name>
<dbReference type="KEGG" id="mtm:MYCTH_2107129"/>
<reference evidence="2 3" key="1">
    <citation type="journal article" date="2011" name="Nat. Biotechnol.">
        <title>Comparative genomic analysis of the thermophilic biomass-degrading fungi Myceliophthora thermophila and Thielavia terrestris.</title>
        <authorList>
            <person name="Berka R.M."/>
            <person name="Grigoriev I.V."/>
            <person name="Otillar R."/>
            <person name="Salamov A."/>
            <person name="Grimwood J."/>
            <person name="Reid I."/>
            <person name="Ishmael N."/>
            <person name="John T."/>
            <person name="Darmond C."/>
            <person name="Moisan M.-C."/>
            <person name="Henrissat B."/>
            <person name="Coutinho P.M."/>
            <person name="Lombard V."/>
            <person name="Natvig D.O."/>
            <person name="Lindquist E."/>
            <person name="Schmutz J."/>
            <person name="Lucas S."/>
            <person name="Harris P."/>
            <person name="Powlowski J."/>
            <person name="Bellemare A."/>
            <person name="Taylor D."/>
            <person name="Butler G."/>
            <person name="de Vries R.P."/>
            <person name="Allijn I.E."/>
            <person name="van den Brink J."/>
            <person name="Ushinsky S."/>
            <person name="Storms R."/>
            <person name="Powell A.J."/>
            <person name="Paulsen I.T."/>
            <person name="Elbourne L.D.H."/>
            <person name="Baker S.E."/>
            <person name="Magnuson J."/>
            <person name="LaBoissiere S."/>
            <person name="Clutterbuck A.J."/>
            <person name="Martinez D."/>
            <person name="Wogulis M."/>
            <person name="de Leon A.L."/>
            <person name="Rey M.W."/>
            <person name="Tsang A."/>
        </authorList>
    </citation>
    <scope>NUCLEOTIDE SEQUENCE [LARGE SCALE GENOMIC DNA]</scope>
    <source>
        <strain evidence="3">ATCC 42464 / BCRC 31852 / DSM 1799</strain>
    </source>
</reference>
<gene>
    <name evidence="2" type="ORF">MYCTH_2107129</name>
</gene>